<sequence length="132" mass="15762">MKYNHKEAFCLMTYKCEKCMVQEMIWNSRDGVTPFCISCKTCGANNFPGPLMQHIDWQNDICDPSYCPKKGERVFIDSTLQIRRIYERMKIERFWNHAEYPMFKRWNTKEEALDALTKDFDPEKGEPFILTV</sequence>
<organism evidence="1">
    <name type="scientific">marine sediment metagenome</name>
    <dbReference type="NCBI Taxonomy" id="412755"/>
    <lineage>
        <taxon>unclassified sequences</taxon>
        <taxon>metagenomes</taxon>
        <taxon>ecological metagenomes</taxon>
    </lineage>
</organism>
<dbReference type="EMBL" id="LAZR01022950">
    <property type="protein sequence ID" value="KKL80121.1"/>
    <property type="molecule type" value="Genomic_DNA"/>
</dbReference>
<name>A0A0F9FNR9_9ZZZZ</name>
<dbReference type="AlphaFoldDB" id="A0A0F9FNR9"/>
<gene>
    <name evidence="1" type="ORF">LCGC14_2007920</name>
</gene>
<accession>A0A0F9FNR9</accession>
<proteinExistence type="predicted"/>
<reference evidence="1" key="1">
    <citation type="journal article" date="2015" name="Nature">
        <title>Complex archaea that bridge the gap between prokaryotes and eukaryotes.</title>
        <authorList>
            <person name="Spang A."/>
            <person name="Saw J.H."/>
            <person name="Jorgensen S.L."/>
            <person name="Zaremba-Niedzwiedzka K."/>
            <person name="Martijn J."/>
            <person name="Lind A.E."/>
            <person name="van Eijk R."/>
            <person name="Schleper C."/>
            <person name="Guy L."/>
            <person name="Ettema T.J."/>
        </authorList>
    </citation>
    <scope>NUCLEOTIDE SEQUENCE</scope>
</reference>
<evidence type="ECO:0000313" key="1">
    <source>
        <dbReference type="EMBL" id="KKL80121.1"/>
    </source>
</evidence>
<comment type="caution">
    <text evidence="1">The sequence shown here is derived from an EMBL/GenBank/DDBJ whole genome shotgun (WGS) entry which is preliminary data.</text>
</comment>
<protein>
    <submittedName>
        <fullName evidence="1">Uncharacterized protein</fullName>
    </submittedName>
</protein>